<comment type="similarity">
    <text evidence="2">Belongs to the major facilitator superfamily.</text>
</comment>
<evidence type="ECO:0000256" key="7">
    <source>
        <dbReference type="ARBA" id="ARBA00023228"/>
    </source>
</evidence>
<keyword evidence="6 25" id="KW-0472">Membrane</keyword>
<protein>
    <recommendedName>
        <fullName evidence="21">Lysosomal dipeptide transporter MFSD1</fullName>
    </recommendedName>
    <alternativeName>
        <fullName evidence="22">Major facilitator superfamily domain-containing protein 1</fullName>
    </alternativeName>
</protein>
<comment type="subcellular location">
    <subcellularLocation>
        <location evidence="1">Lysosome membrane</location>
        <topology evidence="1">Multi-pass membrane protein</topology>
    </subcellularLocation>
</comment>
<feature type="transmembrane region" description="Helical" evidence="25">
    <location>
        <begin position="398"/>
        <end position="421"/>
    </location>
</feature>
<dbReference type="InterPro" id="IPR036259">
    <property type="entry name" value="MFS_trans_sf"/>
</dbReference>
<keyword evidence="28" id="KW-1185">Reference proteome</keyword>
<dbReference type="PANTHER" id="PTHR23512">
    <property type="entry name" value="MAJOR FACILITATOR SUPERFAMILY DOMAIN-CONTAINING PROTEIN 1"/>
    <property type="match status" value="1"/>
</dbReference>
<feature type="transmembrane region" description="Helical" evidence="25">
    <location>
        <begin position="237"/>
        <end position="264"/>
    </location>
</feature>
<evidence type="ECO:0000256" key="10">
    <source>
        <dbReference type="ARBA" id="ARBA00044881"/>
    </source>
</evidence>
<dbReference type="EMBL" id="MPUH01001034">
    <property type="protein sequence ID" value="OMJ70980.1"/>
    <property type="molecule type" value="Genomic_DNA"/>
</dbReference>
<dbReference type="GO" id="GO:0022857">
    <property type="term" value="F:transmembrane transporter activity"/>
    <property type="evidence" value="ECO:0007669"/>
    <property type="project" value="InterPro"/>
</dbReference>
<evidence type="ECO:0000256" key="4">
    <source>
        <dbReference type="ARBA" id="ARBA00022692"/>
    </source>
</evidence>
<sequence length="453" mass="50405">MKDQEETNQLIEKDPEFIDMIHTNTRFYMLFLSCFLCVGSYFVYDNPAALQTELQSTLNIGMVKFNMLYSIYSLPNIFIPLFGGLLIDSFGAGRVLLYSSLLITIGQLIFALSSHFKSFYLALIGRAIFGSGGENLDLAQSVIVLSWFSGKELSMAFGLNSSISLLGSVLNDNTEPFIVSYTGSLSFGLWVGVFVCFLSFCSVFWINSINNKRLESLPNKNLETEKFCLKDLNKLDWYFWLLLINSCVIDSSIFCFCNIASGYYQDRFGYDMVESGSIMSIAFFTAAFLNPFVGIMVDTIGKRALFLIISSVFVACFHLLLIMTPSGYKPIAPVLYFVVLGIGYSVYVTVFWAALSYTVDHKIIGTAYGIMYSFGNLALVVFPIIVGVIQESFDMETGYFGVGIFLEGLAMIGVITCIVMYSEDIKKGGILDTPNPCLISLKVGKNEGEEEEI</sequence>
<comment type="catalytic activity">
    <reaction evidence="13">
        <text>L-alpha-aminoacyl-L-lysine(out) = L-alpha-aminoacyl-L-lysine(in)</text>
        <dbReference type="Rhea" id="RHEA:79383"/>
        <dbReference type="ChEBI" id="CHEBI:229966"/>
    </reaction>
</comment>
<evidence type="ECO:0000256" key="6">
    <source>
        <dbReference type="ARBA" id="ARBA00023136"/>
    </source>
</evidence>
<evidence type="ECO:0000256" key="11">
    <source>
        <dbReference type="ARBA" id="ARBA00044884"/>
    </source>
</evidence>
<evidence type="ECO:0000256" key="8">
    <source>
        <dbReference type="ARBA" id="ARBA00044876"/>
    </source>
</evidence>
<dbReference type="Gene3D" id="1.20.1250.20">
    <property type="entry name" value="MFS general substrate transporter like domains"/>
    <property type="match status" value="2"/>
</dbReference>
<keyword evidence="7" id="KW-0458">Lysosome</keyword>
<comment type="subunit">
    <text evidence="24">Homodimer. Interacts with lysosomal protein GLMP (via lumenal domain); the interaction starts while both proteins are still in the endoplasmic reticulum and is required for stabilization of MFSD1 in lysosomes but has no direct effect on its targeting to lysosomes or transporter activity.</text>
</comment>
<comment type="catalytic activity">
    <reaction evidence="16">
        <text>L-lysyl-L-lysine(out) = L-lysyl-L-lysine(in)</text>
        <dbReference type="Rhea" id="RHEA:79403"/>
        <dbReference type="ChEBI" id="CHEBI:229956"/>
    </reaction>
</comment>
<comment type="catalytic activity">
    <reaction evidence="11">
        <text>L-alpha-aminoacyl-L-histidine(out) = L-alpha-aminoacyl-L-histidine(in)</text>
        <dbReference type="Rhea" id="RHEA:79375"/>
        <dbReference type="ChEBI" id="CHEBI:229967"/>
    </reaction>
</comment>
<comment type="catalytic activity">
    <reaction evidence="15">
        <text>L-arginyl-L-alpha-amino acid(out) = L-arginyl-L-alpha-amino acid(in)</text>
        <dbReference type="Rhea" id="RHEA:79371"/>
        <dbReference type="ChEBI" id="CHEBI:84315"/>
    </reaction>
</comment>
<comment type="catalytic activity">
    <reaction evidence="18">
        <text>L-histidyl-L-alpha-amino acid(out) = L-histidyl-L-alpha-amino acid(in)</text>
        <dbReference type="Rhea" id="RHEA:79379"/>
        <dbReference type="ChEBI" id="CHEBI:229964"/>
    </reaction>
</comment>
<evidence type="ECO:0000256" key="13">
    <source>
        <dbReference type="ARBA" id="ARBA00044893"/>
    </source>
</evidence>
<dbReference type="InterPro" id="IPR020846">
    <property type="entry name" value="MFS_dom"/>
</dbReference>
<keyword evidence="4 25" id="KW-0812">Transmembrane</keyword>
<evidence type="ECO:0000259" key="26">
    <source>
        <dbReference type="PROSITE" id="PS50850"/>
    </source>
</evidence>
<evidence type="ECO:0000256" key="25">
    <source>
        <dbReference type="SAM" id="Phobius"/>
    </source>
</evidence>
<comment type="caution">
    <text evidence="27">The sequence shown here is derived from an EMBL/GenBank/DDBJ whole genome shotgun (WGS) entry which is preliminary data.</text>
</comment>
<name>A0A1R2B2Y2_9CILI</name>
<proteinExistence type="inferred from homology"/>
<evidence type="ECO:0000256" key="21">
    <source>
        <dbReference type="ARBA" id="ARBA00044985"/>
    </source>
</evidence>
<evidence type="ECO:0000256" key="23">
    <source>
        <dbReference type="ARBA" id="ARBA00045709"/>
    </source>
</evidence>
<comment type="function">
    <text evidence="23">Lysosomal dipeptide uniporter that selectively exports lysine, arginine or histidine-containing dipeptides with a net positive charge from the lysosome lumen into the cytosol. Could play a role in a specific type of protein O-glycosylation indirectly regulating macrophages migration and tissue invasion. Also essential for liver homeostasis.</text>
</comment>
<dbReference type="AlphaFoldDB" id="A0A1R2B2Y2"/>
<feature type="transmembrane region" description="Helical" evidence="25">
    <location>
        <begin position="67"/>
        <end position="88"/>
    </location>
</feature>
<keyword evidence="3" id="KW-0813">Transport</keyword>
<accession>A0A1R2B2Y2</accession>
<dbReference type="OrthoDB" id="424834at2759"/>
<organism evidence="27 28">
    <name type="scientific">Stentor coeruleus</name>
    <dbReference type="NCBI Taxonomy" id="5963"/>
    <lineage>
        <taxon>Eukaryota</taxon>
        <taxon>Sar</taxon>
        <taxon>Alveolata</taxon>
        <taxon>Ciliophora</taxon>
        <taxon>Postciliodesmatophora</taxon>
        <taxon>Heterotrichea</taxon>
        <taxon>Heterotrichida</taxon>
        <taxon>Stentoridae</taxon>
        <taxon>Stentor</taxon>
    </lineage>
</organism>
<dbReference type="PROSITE" id="PS50850">
    <property type="entry name" value="MFS"/>
    <property type="match status" value="1"/>
</dbReference>
<evidence type="ECO:0000256" key="17">
    <source>
        <dbReference type="ARBA" id="ARBA00044903"/>
    </source>
</evidence>
<evidence type="ECO:0000256" key="24">
    <source>
        <dbReference type="ARBA" id="ARBA00046376"/>
    </source>
</evidence>
<evidence type="ECO:0000256" key="14">
    <source>
        <dbReference type="ARBA" id="ARBA00044898"/>
    </source>
</evidence>
<evidence type="ECO:0000256" key="16">
    <source>
        <dbReference type="ARBA" id="ARBA00044900"/>
    </source>
</evidence>
<comment type="catalytic activity">
    <reaction evidence="14">
        <text>L-aspartyl-L-lysine(out) = L-aspartyl-L-lysine(in)</text>
        <dbReference type="Rhea" id="RHEA:79411"/>
        <dbReference type="ChEBI" id="CHEBI:229953"/>
    </reaction>
</comment>
<feature type="transmembrane region" description="Helical" evidence="25">
    <location>
        <begin position="27"/>
        <end position="44"/>
    </location>
</feature>
<evidence type="ECO:0000256" key="19">
    <source>
        <dbReference type="ARBA" id="ARBA00044919"/>
    </source>
</evidence>
<dbReference type="InterPro" id="IPR011701">
    <property type="entry name" value="MFS"/>
</dbReference>
<evidence type="ECO:0000256" key="12">
    <source>
        <dbReference type="ARBA" id="ARBA00044891"/>
    </source>
</evidence>
<evidence type="ECO:0000256" key="9">
    <source>
        <dbReference type="ARBA" id="ARBA00044878"/>
    </source>
</evidence>
<comment type="catalytic activity">
    <reaction evidence="12">
        <text>L-lysyl-L-alpha-amino acid(out) = L-lysyl-L-alpha-amino acid(in)</text>
        <dbReference type="Rhea" id="RHEA:79387"/>
        <dbReference type="ChEBI" id="CHEBI:229965"/>
    </reaction>
</comment>
<evidence type="ECO:0000256" key="2">
    <source>
        <dbReference type="ARBA" id="ARBA00008335"/>
    </source>
</evidence>
<feature type="transmembrane region" description="Helical" evidence="25">
    <location>
        <begin position="334"/>
        <end position="355"/>
    </location>
</feature>
<evidence type="ECO:0000256" key="5">
    <source>
        <dbReference type="ARBA" id="ARBA00022989"/>
    </source>
</evidence>
<dbReference type="InterPro" id="IPR052187">
    <property type="entry name" value="MFSD1"/>
</dbReference>
<feature type="transmembrane region" description="Helical" evidence="25">
    <location>
        <begin position="187"/>
        <end position="206"/>
    </location>
</feature>
<feature type="transmembrane region" description="Helical" evidence="25">
    <location>
        <begin position="95"/>
        <end position="116"/>
    </location>
</feature>
<evidence type="ECO:0000256" key="15">
    <source>
        <dbReference type="ARBA" id="ARBA00044899"/>
    </source>
</evidence>
<comment type="catalytic activity">
    <reaction evidence="9">
        <text>L-histidyl-glycine(out) = L-histidyl-glycine(in)</text>
        <dbReference type="Rhea" id="RHEA:79395"/>
        <dbReference type="ChEBI" id="CHEBI:229957"/>
    </reaction>
</comment>
<evidence type="ECO:0000256" key="22">
    <source>
        <dbReference type="ARBA" id="ARBA00045018"/>
    </source>
</evidence>
<comment type="catalytic activity">
    <reaction evidence="17">
        <text>L-arginyl-glycine(out) = L-arginyl-glycine(in)</text>
        <dbReference type="Rhea" id="RHEA:79391"/>
        <dbReference type="ChEBI" id="CHEBI:229955"/>
    </reaction>
</comment>
<dbReference type="GO" id="GO:0005765">
    <property type="term" value="C:lysosomal membrane"/>
    <property type="evidence" value="ECO:0007669"/>
    <property type="project" value="UniProtKB-SubCell"/>
</dbReference>
<evidence type="ECO:0000313" key="27">
    <source>
        <dbReference type="EMBL" id="OMJ70980.1"/>
    </source>
</evidence>
<feature type="transmembrane region" description="Helical" evidence="25">
    <location>
        <begin position="304"/>
        <end position="322"/>
    </location>
</feature>
<dbReference type="SUPFAM" id="SSF103473">
    <property type="entry name" value="MFS general substrate transporter"/>
    <property type="match status" value="1"/>
</dbReference>
<keyword evidence="5 25" id="KW-1133">Transmembrane helix</keyword>
<evidence type="ECO:0000256" key="1">
    <source>
        <dbReference type="ARBA" id="ARBA00004155"/>
    </source>
</evidence>
<evidence type="ECO:0000256" key="18">
    <source>
        <dbReference type="ARBA" id="ARBA00044912"/>
    </source>
</evidence>
<comment type="catalytic activity">
    <reaction evidence="20">
        <text>L-lysyl-glycine(out) = L-lysyl-glycine(in)</text>
        <dbReference type="Rhea" id="RHEA:79407"/>
        <dbReference type="ChEBI" id="CHEBI:191202"/>
    </reaction>
</comment>
<comment type="catalytic activity">
    <reaction evidence="8">
        <text>L-lysyl-L-alanine(out) = L-lysyl-L-alanine(in)</text>
        <dbReference type="Rhea" id="RHEA:79399"/>
        <dbReference type="ChEBI" id="CHEBI:229954"/>
    </reaction>
</comment>
<feature type="domain" description="Major facilitator superfamily (MFS) profile" evidence="26">
    <location>
        <begin position="26"/>
        <end position="425"/>
    </location>
</feature>
<comment type="catalytic activity">
    <reaction evidence="10">
        <text>L-alpha-aminoacyl-L-arginine(out) = L-alpha-aminoacyl-L-arginine(in)</text>
        <dbReference type="Rhea" id="RHEA:79367"/>
        <dbReference type="ChEBI" id="CHEBI:229968"/>
    </reaction>
</comment>
<evidence type="ECO:0000313" key="28">
    <source>
        <dbReference type="Proteomes" id="UP000187209"/>
    </source>
</evidence>
<reference evidence="27 28" key="1">
    <citation type="submission" date="2016-11" db="EMBL/GenBank/DDBJ databases">
        <title>The macronuclear genome of Stentor coeruleus: a giant cell with tiny introns.</title>
        <authorList>
            <person name="Slabodnick M."/>
            <person name="Ruby J.G."/>
            <person name="Reiff S.B."/>
            <person name="Swart E.C."/>
            <person name="Gosai S."/>
            <person name="Prabakaran S."/>
            <person name="Witkowska E."/>
            <person name="Larue G.E."/>
            <person name="Fisher S."/>
            <person name="Freeman R.M."/>
            <person name="Gunawardena J."/>
            <person name="Chu W."/>
            <person name="Stover N.A."/>
            <person name="Gregory B.D."/>
            <person name="Nowacki M."/>
            <person name="Derisi J."/>
            <person name="Roy S.W."/>
            <person name="Marshall W.F."/>
            <person name="Sood P."/>
        </authorList>
    </citation>
    <scope>NUCLEOTIDE SEQUENCE [LARGE SCALE GENOMIC DNA]</scope>
    <source>
        <strain evidence="27">WM001</strain>
    </source>
</reference>
<dbReference type="PANTHER" id="PTHR23512:SF3">
    <property type="entry name" value="MAJOR FACILITATOR SUPERFAMILY DOMAIN-CONTAINING PROTEIN 1"/>
    <property type="match status" value="1"/>
</dbReference>
<evidence type="ECO:0000256" key="3">
    <source>
        <dbReference type="ARBA" id="ARBA00022448"/>
    </source>
</evidence>
<dbReference type="Proteomes" id="UP000187209">
    <property type="component" value="Unassembled WGS sequence"/>
</dbReference>
<dbReference type="Pfam" id="PF07690">
    <property type="entry name" value="MFS_1"/>
    <property type="match status" value="1"/>
</dbReference>
<evidence type="ECO:0000256" key="20">
    <source>
        <dbReference type="ARBA" id="ARBA00044924"/>
    </source>
</evidence>
<feature type="transmembrane region" description="Helical" evidence="25">
    <location>
        <begin position="276"/>
        <end position="297"/>
    </location>
</feature>
<feature type="transmembrane region" description="Helical" evidence="25">
    <location>
        <begin position="367"/>
        <end position="386"/>
    </location>
</feature>
<gene>
    <name evidence="27" type="ORF">SteCoe_30930</name>
</gene>
<comment type="catalytic activity">
    <reaction evidence="19">
        <text>L-alanyl-L-lysine(out) = L-alanyl-L-lysine(in)</text>
        <dbReference type="Rhea" id="RHEA:79415"/>
        <dbReference type="ChEBI" id="CHEBI:192470"/>
    </reaction>
</comment>